<dbReference type="Proteomes" id="UP000005237">
    <property type="component" value="Unassembled WGS sequence"/>
</dbReference>
<evidence type="ECO:0000313" key="2">
    <source>
        <dbReference type="Proteomes" id="UP000005237"/>
    </source>
</evidence>
<reference evidence="1" key="2">
    <citation type="submission" date="2022-06" db="UniProtKB">
        <authorList>
            <consortium name="EnsemblMetazoa"/>
        </authorList>
    </citation>
    <scope>IDENTIFICATION</scope>
    <source>
        <strain evidence="1">DF5081</strain>
    </source>
</reference>
<dbReference type="AlphaFoldDB" id="A0A8R1DSH7"/>
<sequence length="154" mass="17177">MTEDPHRRRHGCQSRRAIAGDVVGIPMRTTCMRAFRYVTRRVSSGARHTTVELEHSAKDLPAEGGVQEPINERVVREVPLQMVGNGVSSSHAAYSRYSLAADVIQRYSPGGVSPQQRLSSYSLHSIVAKFSYDAPMFHRSGFLAKNYGTSERRK</sequence>
<dbReference type="EnsemblMetazoa" id="CJA10662.1">
    <property type="protein sequence ID" value="CJA10662.1"/>
    <property type="gene ID" value="WBGene00129866"/>
</dbReference>
<accession>A0A8R1DSH7</accession>
<evidence type="ECO:0000313" key="1">
    <source>
        <dbReference type="EnsemblMetazoa" id="CJA10662.1"/>
    </source>
</evidence>
<organism evidence="1 2">
    <name type="scientific">Caenorhabditis japonica</name>
    <dbReference type="NCBI Taxonomy" id="281687"/>
    <lineage>
        <taxon>Eukaryota</taxon>
        <taxon>Metazoa</taxon>
        <taxon>Ecdysozoa</taxon>
        <taxon>Nematoda</taxon>
        <taxon>Chromadorea</taxon>
        <taxon>Rhabditida</taxon>
        <taxon>Rhabditina</taxon>
        <taxon>Rhabditomorpha</taxon>
        <taxon>Rhabditoidea</taxon>
        <taxon>Rhabditidae</taxon>
        <taxon>Peloderinae</taxon>
        <taxon>Caenorhabditis</taxon>
    </lineage>
</organism>
<keyword evidence="2" id="KW-1185">Reference proteome</keyword>
<proteinExistence type="predicted"/>
<protein>
    <submittedName>
        <fullName evidence="1">Uncharacterized protein</fullName>
    </submittedName>
</protein>
<reference evidence="2" key="1">
    <citation type="submission" date="2010-08" db="EMBL/GenBank/DDBJ databases">
        <authorList>
            <consortium name="Caenorhabditis japonica Sequencing Consortium"/>
            <person name="Wilson R.K."/>
        </authorList>
    </citation>
    <scope>NUCLEOTIDE SEQUENCE [LARGE SCALE GENOMIC DNA]</scope>
    <source>
        <strain evidence="2">DF5081</strain>
    </source>
</reference>
<name>A0A8R1DSH7_CAEJA</name>